<feature type="transmembrane region" description="Helical" evidence="6">
    <location>
        <begin position="680"/>
        <end position="699"/>
    </location>
</feature>
<keyword evidence="4 6" id="KW-1133">Transmembrane helix</keyword>
<evidence type="ECO:0000313" key="8">
    <source>
        <dbReference type="Proteomes" id="UP000036867"/>
    </source>
</evidence>
<dbReference type="AlphaFoldDB" id="A0A0M0L8V5"/>
<proteinExistence type="predicted"/>
<name>A0A0M0L8V5_9BACL</name>
<dbReference type="RefSeq" id="WP_053419112.1">
    <property type="nucleotide sequence ID" value="NZ_LILB01000009.1"/>
</dbReference>
<evidence type="ECO:0000256" key="2">
    <source>
        <dbReference type="ARBA" id="ARBA00022475"/>
    </source>
</evidence>
<accession>A0A0M0L8V5</accession>
<dbReference type="GO" id="GO:0006011">
    <property type="term" value="P:UDP-alpha-D-glucose metabolic process"/>
    <property type="evidence" value="ECO:0007669"/>
    <property type="project" value="InterPro"/>
</dbReference>
<protein>
    <recommendedName>
        <fullName evidence="9">Cellulose synthase</fullName>
    </recommendedName>
</protein>
<keyword evidence="2" id="KW-1003">Cell membrane</keyword>
<keyword evidence="5 6" id="KW-0472">Membrane</keyword>
<dbReference type="STRING" id="263475.AMD00_21835"/>
<dbReference type="Pfam" id="PF03170">
    <property type="entry name" value="BcsB"/>
    <property type="match status" value="1"/>
</dbReference>
<dbReference type="Gene3D" id="2.60.120.260">
    <property type="entry name" value="Galactose-binding domain-like"/>
    <property type="match status" value="2"/>
</dbReference>
<comment type="caution">
    <text evidence="7">The sequence shown here is derived from an EMBL/GenBank/DDBJ whole genome shotgun (WGS) entry which is preliminary data.</text>
</comment>
<dbReference type="GeneID" id="301138745"/>
<sequence length="708" mass="78458">MKQYQLLIASLLCIIIVALAPIKTEANTIISVDGIKVNNTKGTNQTQPITNSPITLNGPAGEVTFYYELVADAKGQESKIVLNTENSELLIAPSSLSVSIDNKMVKSIAINGDKPVREMTVPIKGDALKEGVHAVTVKYYGVLKEGICVKQGTSANWLTLNINSYYQLNGLVKKSDVSLGEYPTKFVGTEEQPVYIVIPDKASTSSLNSALQMTSFLTNQSGRKNTVQIIRESKIKELNQNVVFIGVPSEFSNSNIKKLWQDANVKQTANALNLSIRTLKQGQKETSAMFVTANKAADLEDRMAILTNPQFSKQLSGLDLSIKDIPKQLKLTQNGSVTLEQFGAENITLDSQSTNSAHYYYYVSADTQLNKAFTLNLKLKKSESITSIKEQTELDTSTNMELIVNVNNIPHSVNLRTLADSKDGIYNVSVPIDAKAIRDNRLIDLQFQTTGLGVNNPCKETDEKRWIYIDKDSSFTFPIIQNTNEQKRITFAAFPYPFVSKEGMTVVVLPKKADVSDGQLLKLYSAILQGVQQPTIQLKTAEQVTANDVEKANVIFIGGPNEQPLLQKKATDLIVSYNGNKAVLSDEGFVSETAQQFSWIQNNPWSKGNNSILVIDHQGSTLDYMENNFLEEIINSDELATVVVQSSDKQFFTNAEYVKTNKQLSIDSKNGNSNNSISKWWIVGFAGLLLLIGLLIFRVKRRKYKKLR</sequence>
<dbReference type="EMBL" id="LILB01000009">
    <property type="protein sequence ID" value="KOO47307.1"/>
    <property type="molecule type" value="Genomic_DNA"/>
</dbReference>
<keyword evidence="3 6" id="KW-0812">Transmembrane</keyword>
<dbReference type="PANTHER" id="PTHR39083">
    <property type="entry name" value="CYCLIC DI-GMP-BINDING PROTEIN"/>
    <property type="match status" value="1"/>
</dbReference>
<organism evidence="7 8">
    <name type="scientific">Viridibacillus arvi</name>
    <dbReference type="NCBI Taxonomy" id="263475"/>
    <lineage>
        <taxon>Bacteria</taxon>
        <taxon>Bacillati</taxon>
        <taxon>Bacillota</taxon>
        <taxon>Bacilli</taxon>
        <taxon>Bacillales</taxon>
        <taxon>Caryophanaceae</taxon>
        <taxon>Viridibacillus</taxon>
    </lineage>
</organism>
<dbReference type="OrthoDB" id="2440594at2"/>
<reference evidence="8" key="1">
    <citation type="submission" date="2015-08" db="EMBL/GenBank/DDBJ databases">
        <title>Fjat-10028 dsm 16317.</title>
        <authorList>
            <person name="Liu B."/>
            <person name="Wang J."/>
            <person name="Zhu Y."/>
            <person name="Liu G."/>
            <person name="Chen Q."/>
            <person name="Chen Z."/>
            <person name="Lan J."/>
            <person name="Che J."/>
            <person name="Ge C."/>
            <person name="Shi H."/>
            <person name="Pan Z."/>
            <person name="Liu X."/>
        </authorList>
    </citation>
    <scope>NUCLEOTIDE SEQUENCE [LARGE SCALE GENOMIC DNA]</scope>
    <source>
        <strain evidence="8">DSM 16317</strain>
    </source>
</reference>
<evidence type="ECO:0000256" key="4">
    <source>
        <dbReference type="ARBA" id="ARBA00022989"/>
    </source>
</evidence>
<dbReference type="PANTHER" id="PTHR39083:SF1">
    <property type="entry name" value="CYCLIC DI-GMP-BINDING PROTEIN"/>
    <property type="match status" value="1"/>
</dbReference>
<evidence type="ECO:0008006" key="9">
    <source>
        <dbReference type="Google" id="ProtNLM"/>
    </source>
</evidence>
<dbReference type="InterPro" id="IPR018513">
    <property type="entry name" value="Cell_synthase_bac"/>
</dbReference>
<keyword evidence="8" id="KW-1185">Reference proteome</keyword>
<evidence type="ECO:0000256" key="5">
    <source>
        <dbReference type="ARBA" id="ARBA00023136"/>
    </source>
</evidence>
<dbReference type="GO" id="GO:0005886">
    <property type="term" value="C:plasma membrane"/>
    <property type="evidence" value="ECO:0007669"/>
    <property type="project" value="UniProtKB-SubCell"/>
</dbReference>
<comment type="subcellular location">
    <subcellularLocation>
        <location evidence="1">Cell membrane</location>
        <topology evidence="1">Single-pass membrane protein</topology>
    </subcellularLocation>
</comment>
<dbReference type="Proteomes" id="UP000036867">
    <property type="component" value="Unassembled WGS sequence"/>
</dbReference>
<evidence type="ECO:0000256" key="1">
    <source>
        <dbReference type="ARBA" id="ARBA00004162"/>
    </source>
</evidence>
<gene>
    <name evidence="7" type="ORF">AMD00_21835</name>
</gene>
<evidence type="ECO:0000256" key="6">
    <source>
        <dbReference type="SAM" id="Phobius"/>
    </source>
</evidence>
<evidence type="ECO:0000313" key="7">
    <source>
        <dbReference type="EMBL" id="KOO47307.1"/>
    </source>
</evidence>
<evidence type="ECO:0000256" key="3">
    <source>
        <dbReference type="ARBA" id="ARBA00022692"/>
    </source>
</evidence>